<dbReference type="HOGENOM" id="CLU_1325498_0_0_5"/>
<dbReference type="OrthoDB" id="9899652at2"/>
<name>H6SNQ8_PARPM</name>
<evidence type="ECO:0000313" key="1">
    <source>
        <dbReference type="EMBL" id="CCG09389.1"/>
    </source>
</evidence>
<reference evidence="1 2" key="1">
    <citation type="submission" date="2012-02" db="EMBL/GenBank/DDBJ databases">
        <title>Shotgun genome sequence of Phaeospirillum photometricum DSM 122.</title>
        <authorList>
            <person name="Duquesne K."/>
            <person name="Sturgis J."/>
        </authorList>
    </citation>
    <scope>NUCLEOTIDE SEQUENCE [LARGE SCALE GENOMIC DNA]</scope>
    <source>
        <strain evidence="2">DSM122</strain>
    </source>
</reference>
<dbReference type="PATRIC" id="fig|1150469.3.peg.3131"/>
<dbReference type="AlphaFoldDB" id="H6SNQ8"/>
<gene>
    <name evidence="1" type="ORF">RSPPHO_02763</name>
</gene>
<accession>H6SNQ8</accession>
<dbReference type="RefSeq" id="WP_014416019.1">
    <property type="nucleotide sequence ID" value="NC_017059.1"/>
</dbReference>
<sequence length="207" mass="22301">MTTKLAPPTQAPIRSVEGAALPPVPTTFRDYFIPGQMPSFLEATLDDLLEEHGSRAVSARVLDEGQVVFAPLDGPLGLDVELALDRLTTEMAQVRAQGLTLSDALAQAPRRSLSEPTAARLDVVFACMERILAHFGDGMLTGSAYRELEALMTEAEALLGEPQTRARPGSDAAQWRETLTLLGRQVLARLPDIDPRAGEGELVSGER</sequence>
<organism evidence="1 2">
    <name type="scientific">Pararhodospirillum photometricum DSM 122</name>
    <dbReference type="NCBI Taxonomy" id="1150469"/>
    <lineage>
        <taxon>Bacteria</taxon>
        <taxon>Pseudomonadati</taxon>
        <taxon>Pseudomonadota</taxon>
        <taxon>Alphaproteobacteria</taxon>
        <taxon>Rhodospirillales</taxon>
        <taxon>Rhodospirillaceae</taxon>
        <taxon>Pararhodospirillum</taxon>
    </lineage>
</organism>
<dbReference type="EMBL" id="HE663493">
    <property type="protein sequence ID" value="CCG09389.1"/>
    <property type="molecule type" value="Genomic_DNA"/>
</dbReference>
<protein>
    <submittedName>
        <fullName evidence="1">Uncharacterized protein</fullName>
    </submittedName>
</protein>
<dbReference type="KEGG" id="rpm:RSPPHO_02763"/>
<evidence type="ECO:0000313" key="2">
    <source>
        <dbReference type="Proteomes" id="UP000033220"/>
    </source>
</evidence>
<proteinExistence type="predicted"/>
<dbReference type="Proteomes" id="UP000033220">
    <property type="component" value="Chromosome DSM 122"/>
</dbReference>
<keyword evidence="2" id="KW-1185">Reference proteome</keyword>